<dbReference type="GO" id="GO:0008757">
    <property type="term" value="F:S-adenosylmethionine-dependent methyltransferase activity"/>
    <property type="evidence" value="ECO:0007669"/>
    <property type="project" value="InterPro"/>
</dbReference>
<evidence type="ECO:0000313" key="3">
    <source>
        <dbReference type="Proteomes" id="UP000199608"/>
    </source>
</evidence>
<reference evidence="3" key="1">
    <citation type="submission" date="2016-10" db="EMBL/GenBank/DDBJ databases">
        <authorList>
            <person name="Varghese N."/>
            <person name="Submissions S."/>
        </authorList>
    </citation>
    <scope>NUCLEOTIDE SEQUENCE [LARGE SCALE GENOMIC DNA]</scope>
    <source>
        <strain evidence="3">DSM 3384</strain>
    </source>
</reference>
<dbReference type="EMBL" id="FNLL01000003">
    <property type="protein sequence ID" value="SDT96855.1"/>
    <property type="molecule type" value="Genomic_DNA"/>
</dbReference>
<dbReference type="Gene3D" id="3.40.50.150">
    <property type="entry name" value="Vaccinia Virus protein VP39"/>
    <property type="match status" value="1"/>
</dbReference>
<organism evidence="2 3">
    <name type="scientific">Desulfobacula phenolica</name>
    <dbReference type="NCBI Taxonomy" id="90732"/>
    <lineage>
        <taxon>Bacteria</taxon>
        <taxon>Pseudomonadati</taxon>
        <taxon>Thermodesulfobacteriota</taxon>
        <taxon>Desulfobacteria</taxon>
        <taxon>Desulfobacterales</taxon>
        <taxon>Desulfobacteraceae</taxon>
        <taxon>Desulfobacula</taxon>
    </lineage>
</organism>
<name>A0A1H2EP25_9BACT</name>
<evidence type="ECO:0000313" key="2">
    <source>
        <dbReference type="EMBL" id="SDT96855.1"/>
    </source>
</evidence>
<gene>
    <name evidence="2" type="ORF">SAMN04487931_103262</name>
</gene>
<dbReference type="RefSeq" id="WP_092231694.1">
    <property type="nucleotide sequence ID" value="NZ_FNLL01000003.1"/>
</dbReference>
<protein>
    <submittedName>
        <fullName evidence="2">Methyltransferase domain-containing protein</fullName>
    </submittedName>
</protein>
<dbReference type="Pfam" id="PF08241">
    <property type="entry name" value="Methyltransf_11"/>
    <property type="match status" value="1"/>
</dbReference>
<dbReference type="Proteomes" id="UP000199608">
    <property type="component" value="Unassembled WGS sequence"/>
</dbReference>
<dbReference type="InterPro" id="IPR013216">
    <property type="entry name" value="Methyltransf_11"/>
</dbReference>
<keyword evidence="2" id="KW-0808">Transferase</keyword>
<sequence length="237" mass="26672">MGSLTSKLNKRFYGKKSHPYKIYLEEIVNRLPNGAKVLDAGCGHDAPVISDIAAACDIAVGADITYLNPCNANPSVKFIINDLSAIGLCDACLDMVISRSVMEHIKTPEDIFNEINRILKPGGYFIFLTPNLYDYASIFSKLIPNRFHPLIVKMTEGRNEDDTFPAYYKANTRRDIQDLASGTGFEIKEIEFLGQYPAYLMFNPFVFLIGTAYDRMVCRFNCLAFLRGWILGVLQKL</sequence>
<dbReference type="GO" id="GO:0032259">
    <property type="term" value="P:methylation"/>
    <property type="evidence" value="ECO:0007669"/>
    <property type="project" value="UniProtKB-KW"/>
</dbReference>
<feature type="domain" description="Methyltransferase type 11" evidence="1">
    <location>
        <begin position="38"/>
        <end position="127"/>
    </location>
</feature>
<accession>A0A1H2EP25</accession>
<keyword evidence="3" id="KW-1185">Reference proteome</keyword>
<evidence type="ECO:0000259" key="1">
    <source>
        <dbReference type="Pfam" id="PF08241"/>
    </source>
</evidence>
<dbReference type="CDD" id="cd02440">
    <property type="entry name" value="AdoMet_MTases"/>
    <property type="match status" value="1"/>
</dbReference>
<proteinExistence type="predicted"/>
<dbReference type="InterPro" id="IPR029063">
    <property type="entry name" value="SAM-dependent_MTases_sf"/>
</dbReference>
<keyword evidence="2" id="KW-0489">Methyltransferase</keyword>
<dbReference type="AlphaFoldDB" id="A0A1H2EP25"/>
<dbReference type="SUPFAM" id="SSF53335">
    <property type="entry name" value="S-adenosyl-L-methionine-dependent methyltransferases"/>
    <property type="match status" value="1"/>
</dbReference>